<keyword evidence="10" id="KW-1185">Reference proteome</keyword>
<evidence type="ECO:0000256" key="7">
    <source>
        <dbReference type="SAM" id="MobiDB-lite"/>
    </source>
</evidence>
<dbReference type="EMBL" id="CP045423">
    <property type="protein sequence ID" value="QFU16776.1"/>
    <property type="molecule type" value="Genomic_DNA"/>
</dbReference>
<organism evidence="9 10">
    <name type="scientific">Microvirga thermotolerans</name>
    <dbReference type="NCBI Taxonomy" id="2651334"/>
    <lineage>
        <taxon>Bacteria</taxon>
        <taxon>Pseudomonadati</taxon>
        <taxon>Pseudomonadota</taxon>
        <taxon>Alphaproteobacteria</taxon>
        <taxon>Hyphomicrobiales</taxon>
        <taxon>Methylobacteriaceae</taxon>
        <taxon>Microvirga</taxon>
    </lineage>
</organism>
<sequence>MSPERTLHVIIHGRVQGVGFRAWIHHQAQLHGLGGWVRNRKDGTVEAVFRGPDERVEAMLRACRQGPRGAAVERIEPVEGSTETSEGQASFEVRATV</sequence>
<dbReference type="PROSITE" id="PS51160">
    <property type="entry name" value="ACYLPHOSPHATASE_3"/>
    <property type="match status" value="1"/>
</dbReference>
<name>A0A5P9JYR3_9HYPH</name>
<evidence type="ECO:0000313" key="10">
    <source>
        <dbReference type="Proteomes" id="UP000325614"/>
    </source>
</evidence>
<feature type="active site" evidence="4">
    <location>
        <position position="39"/>
    </location>
</feature>
<comment type="catalytic activity">
    <reaction evidence="3 4 5">
        <text>an acyl phosphate + H2O = a carboxylate + phosphate + H(+)</text>
        <dbReference type="Rhea" id="RHEA:14965"/>
        <dbReference type="ChEBI" id="CHEBI:15377"/>
        <dbReference type="ChEBI" id="CHEBI:15378"/>
        <dbReference type="ChEBI" id="CHEBI:29067"/>
        <dbReference type="ChEBI" id="CHEBI:43474"/>
        <dbReference type="ChEBI" id="CHEBI:59918"/>
        <dbReference type="EC" id="3.6.1.7"/>
    </reaction>
</comment>
<dbReference type="SUPFAM" id="SSF54975">
    <property type="entry name" value="Acylphosphatase/BLUF domain-like"/>
    <property type="match status" value="1"/>
</dbReference>
<evidence type="ECO:0000256" key="2">
    <source>
        <dbReference type="ARBA" id="ARBA00012150"/>
    </source>
</evidence>
<dbReference type="PANTHER" id="PTHR47268:SF4">
    <property type="entry name" value="ACYLPHOSPHATASE"/>
    <property type="match status" value="1"/>
</dbReference>
<dbReference type="Proteomes" id="UP000325614">
    <property type="component" value="Chromosome"/>
</dbReference>
<dbReference type="PROSITE" id="PS00151">
    <property type="entry name" value="ACYLPHOSPHATASE_2"/>
    <property type="match status" value="1"/>
</dbReference>
<keyword evidence="4 5" id="KW-0378">Hydrolase</keyword>
<evidence type="ECO:0000256" key="6">
    <source>
        <dbReference type="RuleBase" id="RU004168"/>
    </source>
</evidence>
<proteinExistence type="inferred from homology"/>
<feature type="active site" evidence="4">
    <location>
        <position position="21"/>
    </location>
</feature>
<evidence type="ECO:0000313" key="9">
    <source>
        <dbReference type="EMBL" id="QFU16776.1"/>
    </source>
</evidence>
<evidence type="ECO:0000256" key="5">
    <source>
        <dbReference type="RuleBase" id="RU000553"/>
    </source>
</evidence>
<dbReference type="InterPro" id="IPR017968">
    <property type="entry name" value="Acylphosphatase_CS"/>
</dbReference>
<dbReference type="PANTHER" id="PTHR47268">
    <property type="entry name" value="ACYLPHOSPHATASE"/>
    <property type="match status" value="1"/>
</dbReference>
<feature type="domain" description="Acylphosphatase-like" evidence="8">
    <location>
        <begin position="6"/>
        <end position="95"/>
    </location>
</feature>
<gene>
    <name evidence="9" type="ORF">GDR74_11360</name>
</gene>
<dbReference type="EC" id="3.6.1.7" evidence="2 4"/>
<evidence type="ECO:0000259" key="8">
    <source>
        <dbReference type="PROSITE" id="PS51160"/>
    </source>
</evidence>
<evidence type="ECO:0000256" key="4">
    <source>
        <dbReference type="PROSITE-ProRule" id="PRU00520"/>
    </source>
</evidence>
<protein>
    <recommendedName>
        <fullName evidence="2 4">Acylphosphatase</fullName>
        <ecNumber evidence="2 4">3.6.1.7</ecNumber>
    </recommendedName>
</protein>
<dbReference type="Gene3D" id="3.30.70.100">
    <property type="match status" value="1"/>
</dbReference>
<dbReference type="PROSITE" id="PS00150">
    <property type="entry name" value="ACYLPHOSPHATASE_1"/>
    <property type="match status" value="1"/>
</dbReference>
<dbReference type="PRINTS" id="PR00112">
    <property type="entry name" value="ACYLPHPHTASE"/>
</dbReference>
<dbReference type="GO" id="GO:0003998">
    <property type="term" value="F:acylphosphatase activity"/>
    <property type="evidence" value="ECO:0007669"/>
    <property type="project" value="UniProtKB-EC"/>
</dbReference>
<dbReference type="AlphaFoldDB" id="A0A5P9JYR3"/>
<dbReference type="RefSeq" id="WP_152586418.1">
    <property type="nucleotide sequence ID" value="NZ_CP045423.1"/>
</dbReference>
<dbReference type="InterPro" id="IPR020456">
    <property type="entry name" value="Acylphosphatase"/>
</dbReference>
<dbReference type="InterPro" id="IPR001792">
    <property type="entry name" value="Acylphosphatase-like_dom"/>
</dbReference>
<accession>A0A5P9JYR3</accession>
<dbReference type="KEGG" id="mico:GDR74_11360"/>
<reference evidence="9 10" key="1">
    <citation type="submission" date="2019-10" db="EMBL/GenBank/DDBJ databases">
        <title>Isolation, Identification of Microvirga thermotolerans HR1, a novel thermophilic bacterium and Comparative Genomics of the genus Microvirga.</title>
        <authorList>
            <person name="Li J."/>
            <person name="Zhang W."/>
            <person name="Lin M."/>
            <person name="Wang J."/>
        </authorList>
    </citation>
    <scope>NUCLEOTIDE SEQUENCE [LARGE SCALE GENOMIC DNA]</scope>
    <source>
        <strain evidence="9 10">HR1</strain>
    </source>
</reference>
<dbReference type="Pfam" id="PF00708">
    <property type="entry name" value="Acylphosphatase"/>
    <property type="match status" value="1"/>
</dbReference>
<feature type="region of interest" description="Disordered" evidence="7">
    <location>
        <begin position="77"/>
        <end position="97"/>
    </location>
</feature>
<dbReference type="InterPro" id="IPR036046">
    <property type="entry name" value="Acylphosphatase-like_dom_sf"/>
</dbReference>
<evidence type="ECO:0000256" key="1">
    <source>
        <dbReference type="ARBA" id="ARBA00005614"/>
    </source>
</evidence>
<evidence type="ECO:0000256" key="3">
    <source>
        <dbReference type="ARBA" id="ARBA00047645"/>
    </source>
</evidence>
<comment type="similarity">
    <text evidence="1 6">Belongs to the acylphosphatase family.</text>
</comment>